<gene>
    <name evidence="9" type="primary">yfcA_2</name>
    <name evidence="9" type="ORF">NCTC13294_02467</name>
</gene>
<protein>
    <recommendedName>
        <fullName evidence="8">Probable membrane transporter protein</fullName>
    </recommendedName>
</protein>
<dbReference type="RefSeq" id="WP_115612546.1">
    <property type="nucleotide sequence ID" value="NZ_JBHLZC010000001.1"/>
</dbReference>
<feature type="transmembrane region" description="Helical" evidence="8">
    <location>
        <begin position="82"/>
        <end position="104"/>
    </location>
</feature>
<evidence type="ECO:0000256" key="7">
    <source>
        <dbReference type="ARBA" id="ARBA00023136"/>
    </source>
</evidence>
<name>A0A381EEX2_9GAMM</name>
<feature type="transmembrane region" description="Helical" evidence="8">
    <location>
        <begin position="12"/>
        <end position="32"/>
    </location>
</feature>
<keyword evidence="7 8" id="KW-0472">Membrane</keyword>
<evidence type="ECO:0000256" key="8">
    <source>
        <dbReference type="RuleBase" id="RU363041"/>
    </source>
</evidence>
<keyword evidence="3" id="KW-0813">Transport</keyword>
<organism evidence="9 10">
    <name type="scientific">Cardiobacterium valvarum</name>
    <dbReference type="NCBI Taxonomy" id="194702"/>
    <lineage>
        <taxon>Bacteria</taxon>
        <taxon>Pseudomonadati</taxon>
        <taxon>Pseudomonadota</taxon>
        <taxon>Gammaproteobacteria</taxon>
        <taxon>Cardiobacteriales</taxon>
        <taxon>Cardiobacteriaceae</taxon>
        <taxon>Cardiobacterium</taxon>
    </lineage>
</organism>
<sequence length="258" mass="27479">MLNELLNAGLSPWVLLPLLLVAMVAGFVDTLAGGGGMLTVPALMLALPPDAALATNKLQGSFGTLSATWYFVCRGQIRFRKLLPGIIACALGAAAGAAVVQWLPPDLLRKVLPLLLATVALLFIFMPSLGTMEREARLPYGHFVSGALFPLGFYDGFLGPGTGSFLMLALIALRGYTLQNATIEAKAYNATTNLMSLFVFLAGGRVIWLVGLMMAVGQLLGARLAAGLIISKGNRLIRPAVITMSLLMSGYLAYRFWF</sequence>
<evidence type="ECO:0000256" key="1">
    <source>
        <dbReference type="ARBA" id="ARBA00004651"/>
    </source>
</evidence>
<keyword evidence="10" id="KW-1185">Reference proteome</keyword>
<keyword evidence="4 8" id="KW-1003">Cell membrane</keyword>
<evidence type="ECO:0000256" key="5">
    <source>
        <dbReference type="ARBA" id="ARBA00022692"/>
    </source>
</evidence>
<dbReference type="PANTHER" id="PTHR30269">
    <property type="entry name" value="TRANSMEMBRANE PROTEIN YFCA"/>
    <property type="match status" value="1"/>
</dbReference>
<evidence type="ECO:0000313" key="10">
    <source>
        <dbReference type="Proteomes" id="UP000254572"/>
    </source>
</evidence>
<keyword evidence="5 8" id="KW-0812">Transmembrane</keyword>
<feature type="transmembrane region" description="Helical" evidence="8">
    <location>
        <begin position="236"/>
        <end position="257"/>
    </location>
</feature>
<dbReference type="GO" id="GO:0005886">
    <property type="term" value="C:plasma membrane"/>
    <property type="evidence" value="ECO:0007669"/>
    <property type="project" value="UniProtKB-SubCell"/>
</dbReference>
<evidence type="ECO:0000256" key="6">
    <source>
        <dbReference type="ARBA" id="ARBA00022989"/>
    </source>
</evidence>
<dbReference type="InterPro" id="IPR002781">
    <property type="entry name" value="TM_pro_TauE-like"/>
</dbReference>
<evidence type="ECO:0000256" key="4">
    <source>
        <dbReference type="ARBA" id="ARBA00022475"/>
    </source>
</evidence>
<dbReference type="Proteomes" id="UP000254572">
    <property type="component" value="Unassembled WGS sequence"/>
</dbReference>
<accession>A0A381EEX2</accession>
<evidence type="ECO:0000256" key="2">
    <source>
        <dbReference type="ARBA" id="ARBA00009142"/>
    </source>
</evidence>
<comment type="similarity">
    <text evidence="2 8">Belongs to the 4-toluene sulfonate uptake permease (TSUP) (TC 2.A.102) family.</text>
</comment>
<feature type="transmembrane region" description="Helical" evidence="8">
    <location>
        <begin position="110"/>
        <end position="130"/>
    </location>
</feature>
<feature type="transmembrane region" description="Helical" evidence="8">
    <location>
        <begin position="193"/>
        <end position="216"/>
    </location>
</feature>
<dbReference type="OrthoDB" id="554695at2"/>
<evidence type="ECO:0000256" key="3">
    <source>
        <dbReference type="ARBA" id="ARBA00022448"/>
    </source>
</evidence>
<proteinExistence type="inferred from homology"/>
<keyword evidence="6 8" id="KW-1133">Transmembrane helix</keyword>
<feature type="transmembrane region" description="Helical" evidence="8">
    <location>
        <begin position="151"/>
        <end position="173"/>
    </location>
</feature>
<dbReference type="InterPro" id="IPR052017">
    <property type="entry name" value="TSUP"/>
</dbReference>
<dbReference type="EMBL" id="UFUW01000001">
    <property type="protein sequence ID" value="SUX25510.1"/>
    <property type="molecule type" value="Genomic_DNA"/>
</dbReference>
<reference evidence="9 10" key="1">
    <citation type="submission" date="2018-06" db="EMBL/GenBank/DDBJ databases">
        <authorList>
            <consortium name="Pathogen Informatics"/>
            <person name="Doyle S."/>
        </authorList>
    </citation>
    <scope>NUCLEOTIDE SEQUENCE [LARGE SCALE GENOMIC DNA]</scope>
    <source>
        <strain evidence="9 10">NCTC13294</strain>
    </source>
</reference>
<evidence type="ECO:0000313" key="9">
    <source>
        <dbReference type="EMBL" id="SUX25510.1"/>
    </source>
</evidence>
<dbReference type="PANTHER" id="PTHR30269:SF0">
    <property type="entry name" value="MEMBRANE TRANSPORTER PROTEIN YFCA-RELATED"/>
    <property type="match status" value="1"/>
</dbReference>
<dbReference type="Pfam" id="PF01925">
    <property type="entry name" value="TauE"/>
    <property type="match status" value="1"/>
</dbReference>
<comment type="subcellular location">
    <subcellularLocation>
        <location evidence="1 8">Cell membrane</location>
        <topology evidence="1 8">Multi-pass membrane protein</topology>
    </subcellularLocation>
</comment>
<dbReference type="AlphaFoldDB" id="A0A381EEX2"/>